<comment type="caution">
    <text evidence="1">The sequence shown here is derived from an EMBL/GenBank/DDBJ whole genome shotgun (WGS) entry which is preliminary data.</text>
</comment>
<dbReference type="Proteomes" id="UP001457282">
    <property type="component" value="Unassembled WGS sequence"/>
</dbReference>
<dbReference type="AlphaFoldDB" id="A0AAW1VN96"/>
<keyword evidence="2" id="KW-1185">Reference proteome</keyword>
<protein>
    <submittedName>
        <fullName evidence="1">Uncharacterized protein</fullName>
    </submittedName>
</protein>
<reference evidence="1 2" key="1">
    <citation type="journal article" date="2023" name="G3 (Bethesda)">
        <title>A chromosome-length genome assembly and annotation of blackberry (Rubus argutus, cv. 'Hillquist').</title>
        <authorList>
            <person name="Bruna T."/>
            <person name="Aryal R."/>
            <person name="Dudchenko O."/>
            <person name="Sargent D.J."/>
            <person name="Mead D."/>
            <person name="Buti M."/>
            <person name="Cavallini A."/>
            <person name="Hytonen T."/>
            <person name="Andres J."/>
            <person name="Pham M."/>
            <person name="Weisz D."/>
            <person name="Mascagni F."/>
            <person name="Usai G."/>
            <person name="Natali L."/>
            <person name="Bassil N."/>
            <person name="Fernandez G.E."/>
            <person name="Lomsadze A."/>
            <person name="Armour M."/>
            <person name="Olukolu B."/>
            <person name="Poorten T."/>
            <person name="Britton C."/>
            <person name="Davik J."/>
            <person name="Ashrafi H."/>
            <person name="Aiden E.L."/>
            <person name="Borodovsky M."/>
            <person name="Worthington M."/>
        </authorList>
    </citation>
    <scope>NUCLEOTIDE SEQUENCE [LARGE SCALE GENOMIC DNA]</scope>
    <source>
        <strain evidence="1">PI 553951</strain>
    </source>
</reference>
<sequence>MKAMDTAGEADVLVLRNWKAQDTRSGMSVLGDHEVLFPMLQNSTSACQFFPIVNVYLEGSIDISPPENTTLSSNELTPTPTLMLTGVHLSQTFRRIFHRIIVGMLSPTFCQHILASIFIKNSLSVLYSTTSETVKEFKFKDQNHKSPTSFPSSSCETPSAAYTILDLSSQENPDAEFSDTRSLSQSLRPYLLALGFGHVVV</sequence>
<name>A0AAW1VN96_RUBAR</name>
<gene>
    <name evidence="1" type="ORF">M0R45_001330</name>
</gene>
<accession>A0AAW1VN96</accession>
<evidence type="ECO:0000313" key="2">
    <source>
        <dbReference type="Proteomes" id="UP001457282"/>
    </source>
</evidence>
<dbReference type="EMBL" id="JBEDUW010000243">
    <property type="protein sequence ID" value="KAK9903032.1"/>
    <property type="molecule type" value="Genomic_DNA"/>
</dbReference>
<evidence type="ECO:0000313" key="1">
    <source>
        <dbReference type="EMBL" id="KAK9903032.1"/>
    </source>
</evidence>
<organism evidence="1 2">
    <name type="scientific">Rubus argutus</name>
    <name type="common">Southern blackberry</name>
    <dbReference type="NCBI Taxonomy" id="59490"/>
    <lineage>
        <taxon>Eukaryota</taxon>
        <taxon>Viridiplantae</taxon>
        <taxon>Streptophyta</taxon>
        <taxon>Embryophyta</taxon>
        <taxon>Tracheophyta</taxon>
        <taxon>Spermatophyta</taxon>
        <taxon>Magnoliopsida</taxon>
        <taxon>eudicotyledons</taxon>
        <taxon>Gunneridae</taxon>
        <taxon>Pentapetalae</taxon>
        <taxon>rosids</taxon>
        <taxon>fabids</taxon>
        <taxon>Rosales</taxon>
        <taxon>Rosaceae</taxon>
        <taxon>Rosoideae</taxon>
        <taxon>Rosoideae incertae sedis</taxon>
        <taxon>Rubus</taxon>
    </lineage>
</organism>
<proteinExistence type="predicted"/>